<dbReference type="PROSITE" id="PS51257">
    <property type="entry name" value="PROKAR_LIPOPROTEIN"/>
    <property type="match status" value="1"/>
</dbReference>
<proteinExistence type="predicted"/>
<reference evidence="2" key="1">
    <citation type="journal article" date="2019" name="Int. J. Syst. Evol. Microbiol.">
        <title>The Global Catalogue of Microorganisms (GCM) 10K type strain sequencing project: providing services to taxonomists for standard genome sequencing and annotation.</title>
        <authorList>
            <consortium name="The Broad Institute Genomics Platform"/>
            <consortium name="The Broad Institute Genome Sequencing Center for Infectious Disease"/>
            <person name="Wu L."/>
            <person name="Ma J."/>
        </authorList>
    </citation>
    <scope>NUCLEOTIDE SEQUENCE [LARGE SCALE GENOMIC DNA]</scope>
    <source>
        <strain evidence="2">CCUG 66188</strain>
    </source>
</reference>
<comment type="caution">
    <text evidence="1">The sequence shown here is derived from an EMBL/GenBank/DDBJ whole genome shotgun (WGS) entry which is preliminary data.</text>
</comment>
<keyword evidence="2" id="KW-1185">Reference proteome</keyword>
<organism evidence="1 2">
    <name type="scientific">Dysgonomonas termitidis</name>
    <dbReference type="NCBI Taxonomy" id="1516126"/>
    <lineage>
        <taxon>Bacteria</taxon>
        <taxon>Pseudomonadati</taxon>
        <taxon>Bacteroidota</taxon>
        <taxon>Bacteroidia</taxon>
        <taxon>Bacteroidales</taxon>
        <taxon>Dysgonomonadaceae</taxon>
        <taxon>Dysgonomonas</taxon>
    </lineage>
</organism>
<gene>
    <name evidence="1" type="ORF">ACFO6W_17025</name>
</gene>
<dbReference type="EMBL" id="JBHSGN010000100">
    <property type="protein sequence ID" value="MFC4675397.1"/>
    <property type="molecule type" value="Genomic_DNA"/>
</dbReference>
<accession>A0ABV9KZB4</accession>
<name>A0ABV9KZB4_9BACT</name>
<sequence length="394" mass="45916">MNRYIYCFLVLFLLSCTKEDDLNIINVSNISDQVGIVVSDTTKEKLAHCSLLYSDRFLNDGTFWISYYCDETQSIENPLHTTIYPVLCRLNIRKKYKDSLLRWPIIKANSIFKDIRIGNRALYDPNLRVNETNIQVYFQALINGKTSIVYREFDKNKLQFKEELQISKLRYNNVDGKEQVYNLDDDGVAQCLKDFGYQGKGITHLIITRFIEYKGYTYMALTPYSGTSRGILLKSSDGIVWDVVTIQPKDILDIESQIEIVDDVIYYVARSAYNKCFIGKYEMLYNRWTDLIEIPKSIGSRPEIFFYKNHLYTVYNISNPVNFGWGVVPRNSATISEVNLSSLDLVTKFTIQNEYGFHYFSVSQFDNGLYMTYSEDRRKLNLHASDIVFLKLDL</sequence>
<evidence type="ECO:0000313" key="1">
    <source>
        <dbReference type="EMBL" id="MFC4675397.1"/>
    </source>
</evidence>
<dbReference type="RefSeq" id="WP_379998594.1">
    <property type="nucleotide sequence ID" value="NZ_JBHSGN010000100.1"/>
</dbReference>
<protein>
    <recommendedName>
        <fullName evidence="3">DUF4221 domain-containing protein</fullName>
    </recommendedName>
</protein>
<dbReference type="Proteomes" id="UP001596023">
    <property type="component" value="Unassembled WGS sequence"/>
</dbReference>
<evidence type="ECO:0000313" key="2">
    <source>
        <dbReference type="Proteomes" id="UP001596023"/>
    </source>
</evidence>
<evidence type="ECO:0008006" key="3">
    <source>
        <dbReference type="Google" id="ProtNLM"/>
    </source>
</evidence>